<dbReference type="EMBL" id="MU970041">
    <property type="protein sequence ID" value="KAK9325384.1"/>
    <property type="molecule type" value="Genomic_DNA"/>
</dbReference>
<keyword evidence="2" id="KW-1185">Reference proteome</keyword>
<protein>
    <submittedName>
        <fullName evidence="1">Concanavalin A-like lectin/glucanase domain-containing protein</fullName>
    </submittedName>
</protein>
<dbReference type="Proteomes" id="UP001489719">
    <property type="component" value="Unassembled WGS sequence"/>
</dbReference>
<organism evidence="1 2">
    <name type="scientific">Lipomyces orientalis</name>
    <dbReference type="NCBI Taxonomy" id="1233043"/>
    <lineage>
        <taxon>Eukaryota</taxon>
        <taxon>Fungi</taxon>
        <taxon>Dikarya</taxon>
        <taxon>Ascomycota</taxon>
        <taxon>Saccharomycotina</taxon>
        <taxon>Lipomycetes</taxon>
        <taxon>Lipomycetales</taxon>
        <taxon>Lipomycetaceae</taxon>
        <taxon>Lipomyces</taxon>
    </lineage>
</organism>
<gene>
    <name evidence="1" type="ORF">V1517DRAFT_365397</name>
</gene>
<name>A0ACC3TWM6_9ASCO</name>
<evidence type="ECO:0000313" key="1">
    <source>
        <dbReference type="EMBL" id="KAK9325384.1"/>
    </source>
</evidence>
<evidence type="ECO:0000313" key="2">
    <source>
        <dbReference type="Proteomes" id="UP001489719"/>
    </source>
</evidence>
<sequence length="503" mass="52275">MLGSVCSRVAAGVFALAILPAALAAITCDADNLCPESAPCCSQYGECGIGAYCLGGCNPKFSYQVESCAPQPICVDNSYTFDNLDSLESNTKYLGDSSQVGFVYTGYPLESDGNLLATMPNGSVGTVIATSTYVWYGKVDVVMKSSRGQGVVTAFILFSDVQDEIDWEFVGADLGTVQTNYYYQGILDWFNSQNISLSDTFANWHTYSVDWQQDYIQWSVDGQVGRTLYKNATYNATSGEYMFPQTPSRVQLSIWPGGLASNAPGTIAWAGGEINWNSEDIQEVGYDYAMIKSIDVQCYSPPSFVNQSGGKSYRYLNRNGTQESVVITDDDTVLASFEASGTDMNAGESSSSSAASSSSTTSAASSIASSSTTSSSSQSIPNASEVEQSSSAEPSTSSVPSIPGGSGGGNDLERGSSSSQSIPDASEMSESSSSSPSSSSGASTSSSASSVTSPATTATATAGSGFSQGGSTTSTNAGTVVTPGFGLLVVSFITFISGFLFVI</sequence>
<comment type="caution">
    <text evidence="1">The sequence shown here is derived from an EMBL/GenBank/DDBJ whole genome shotgun (WGS) entry which is preliminary data.</text>
</comment>
<accession>A0ACC3TWM6</accession>
<proteinExistence type="predicted"/>
<reference evidence="2" key="1">
    <citation type="journal article" date="2024" name="Front. Bioeng. Biotechnol.">
        <title>Genome-scale model development and genomic sequencing of the oleaginous clade Lipomyces.</title>
        <authorList>
            <person name="Czajka J.J."/>
            <person name="Han Y."/>
            <person name="Kim J."/>
            <person name="Mondo S.J."/>
            <person name="Hofstad B.A."/>
            <person name="Robles A."/>
            <person name="Haridas S."/>
            <person name="Riley R."/>
            <person name="LaButti K."/>
            <person name="Pangilinan J."/>
            <person name="Andreopoulos W."/>
            <person name="Lipzen A."/>
            <person name="Yan J."/>
            <person name="Wang M."/>
            <person name="Ng V."/>
            <person name="Grigoriev I.V."/>
            <person name="Spatafora J.W."/>
            <person name="Magnuson J.K."/>
            <person name="Baker S.E."/>
            <person name="Pomraning K.R."/>
        </authorList>
    </citation>
    <scope>NUCLEOTIDE SEQUENCE [LARGE SCALE GENOMIC DNA]</scope>
    <source>
        <strain evidence="2">CBS 10300</strain>
    </source>
</reference>